<evidence type="ECO:0000313" key="9">
    <source>
        <dbReference type="EMBL" id="CUQ55206.1"/>
    </source>
</evidence>
<dbReference type="AlphaFoldDB" id="A0A174RF29"/>
<evidence type="ECO:0000313" key="12">
    <source>
        <dbReference type="Proteomes" id="UP000095657"/>
    </source>
</evidence>
<keyword evidence="3" id="KW-0540">Nuclease</keyword>
<reference evidence="12 13" key="1">
    <citation type="submission" date="2015-09" db="EMBL/GenBank/DDBJ databases">
        <authorList>
            <consortium name="Pathogen Informatics"/>
        </authorList>
    </citation>
    <scope>NUCLEOTIDE SEQUENCE [LARGE SCALE GENOMIC DNA]</scope>
    <source>
        <strain evidence="8 12">2789STDY5834880</strain>
        <strain evidence="9 13">2789STDY5834946</strain>
    </source>
</reference>
<evidence type="ECO:0000256" key="2">
    <source>
        <dbReference type="ARBA" id="ARBA00022649"/>
    </source>
</evidence>
<evidence type="ECO:0000313" key="10">
    <source>
        <dbReference type="EMBL" id="MDO6357281.1"/>
    </source>
</evidence>
<dbReference type="EMBL" id="JAUONL010000003">
    <property type="protein sequence ID" value="MDO6357281.1"/>
    <property type="molecule type" value="Genomic_DNA"/>
</dbReference>
<dbReference type="RefSeq" id="WP_007478400.1">
    <property type="nucleotide sequence ID" value="NZ_CAXSSI010000009.1"/>
</dbReference>
<keyword evidence="6" id="KW-0694">RNA-binding</keyword>
<evidence type="ECO:0000256" key="4">
    <source>
        <dbReference type="ARBA" id="ARBA00022759"/>
    </source>
</evidence>
<evidence type="ECO:0000313" key="8">
    <source>
        <dbReference type="EMBL" id="CUP81898.1"/>
    </source>
</evidence>
<dbReference type="Pfam" id="PF07927">
    <property type="entry name" value="HicA_toxin"/>
    <property type="match status" value="1"/>
</dbReference>
<dbReference type="GeneID" id="93049705"/>
<accession>A0A174RF29</accession>
<organism evidence="8 12">
    <name type="scientific">Bacteroides caccae</name>
    <dbReference type="NCBI Taxonomy" id="47678"/>
    <lineage>
        <taxon>Bacteria</taxon>
        <taxon>Pseudomonadati</taxon>
        <taxon>Bacteroidota</taxon>
        <taxon>Bacteroidia</taxon>
        <taxon>Bacteroidales</taxon>
        <taxon>Bacteroidaceae</taxon>
        <taxon>Bacteroides</taxon>
    </lineage>
</organism>
<dbReference type="GO" id="GO:0016787">
    <property type="term" value="F:hydrolase activity"/>
    <property type="evidence" value="ECO:0007669"/>
    <property type="project" value="UniProtKB-KW"/>
</dbReference>
<dbReference type="EMBL" id="CP103166">
    <property type="protein sequence ID" value="UVQ97355.1"/>
    <property type="molecule type" value="Genomic_DNA"/>
</dbReference>
<evidence type="ECO:0000313" key="11">
    <source>
        <dbReference type="EMBL" id="UVQ97355.1"/>
    </source>
</evidence>
<evidence type="ECO:0000256" key="5">
    <source>
        <dbReference type="ARBA" id="ARBA00022801"/>
    </source>
</evidence>
<evidence type="ECO:0000256" key="1">
    <source>
        <dbReference type="ARBA" id="ARBA00006620"/>
    </source>
</evidence>
<dbReference type="Gene3D" id="3.30.920.30">
    <property type="entry name" value="Hypothetical protein"/>
    <property type="match status" value="1"/>
</dbReference>
<protein>
    <submittedName>
        <fullName evidence="10">Type II toxin-antitoxin system HicA family toxin</fullName>
    </submittedName>
    <submittedName>
        <fullName evidence="8">YcfA-like protein</fullName>
    </submittedName>
</protein>
<gene>
    <name evidence="8" type="ORF">ERS852494_03173</name>
    <name evidence="9" type="ORF">ERS852558_04487</name>
    <name evidence="11" type="ORF">NXW23_03010</name>
    <name evidence="10" type="ORF">Q4469_06220</name>
</gene>
<proteinExistence type="inferred from homology"/>
<dbReference type="GO" id="GO:0003729">
    <property type="term" value="F:mRNA binding"/>
    <property type="evidence" value="ECO:0007669"/>
    <property type="project" value="InterPro"/>
</dbReference>
<dbReference type="Proteomes" id="UP000095657">
    <property type="component" value="Unassembled WGS sequence"/>
</dbReference>
<evidence type="ECO:0000256" key="3">
    <source>
        <dbReference type="ARBA" id="ARBA00022722"/>
    </source>
</evidence>
<dbReference type="InterPro" id="IPR012933">
    <property type="entry name" value="HicA_mRNA_interferase"/>
</dbReference>
<dbReference type="Proteomes" id="UP001170023">
    <property type="component" value="Unassembled WGS sequence"/>
</dbReference>
<comment type="similarity">
    <text evidence="1">Belongs to the HicA mRNA interferase family.</text>
</comment>
<dbReference type="Proteomes" id="UP001060260">
    <property type="component" value="Chromosome"/>
</dbReference>
<keyword evidence="4" id="KW-0255">Endonuclease</keyword>
<dbReference type="STRING" id="47678.ERS852494_03173"/>
<dbReference type="SUPFAM" id="SSF54786">
    <property type="entry name" value="YcfA/nrd intein domain"/>
    <property type="match status" value="1"/>
</dbReference>
<evidence type="ECO:0000256" key="7">
    <source>
        <dbReference type="ARBA" id="ARBA00023016"/>
    </source>
</evidence>
<dbReference type="Proteomes" id="UP000095725">
    <property type="component" value="Unassembled WGS sequence"/>
</dbReference>
<dbReference type="EMBL" id="CZBL01000032">
    <property type="protein sequence ID" value="CUQ55206.1"/>
    <property type="molecule type" value="Genomic_DNA"/>
</dbReference>
<evidence type="ECO:0000313" key="13">
    <source>
        <dbReference type="Proteomes" id="UP000095725"/>
    </source>
</evidence>
<keyword evidence="5" id="KW-0378">Hydrolase</keyword>
<sequence length="60" mass="6839">MKYNQLYAELKAAGCYVVRHGGEHDVWFSPKTGKKFSIPRHGSKEVSLHIERNARKVLGI</sequence>
<reference evidence="10" key="3">
    <citation type="submission" date="2023-07" db="EMBL/GenBank/DDBJ databases">
        <title>Whole Genome Sequencing of Colonoscopy isolates.</title>
        <authorList>
            <person name="Surve S.V."/>
            <person name="Valls R.A."/>
            <person name="Barrak K.E."/>
            <person name="Gardner T.B."/>
            <person name="O'Toole G.A."/>
        </authorList>
    </citation>
    <scope>NUCLEOTIDE SEQUENCE</scope>
    <source>
        <strain evidence="10">GP0119</strain>
    </source>
</reference>
<reference evidence="11" key="2">
    <citation type="submission" date="2022-08" db="EMBL/GenBank/DDBJ databases">
        <title>Genome Sequencing of Bacteroides fragilis Group Isolates with Nanopore Technology.</title>
        <authorList>
            <person name="Tisza M.J."/>
            <person name="Smith D."/>
            <person name="Dekker J.P."/>
        </authorList>
    </citation>
    <scope>NUCLEOTIDE SEQUENCE</scope>
    <source>
        <strain evidence="11">BFG-474</strain>
    </source>
</reference>
<name>A0A174RF29_9BACE</name>
<keyword evidence="2" id="KW-1277">Toxin-antitoxin system</keyword>
<evidence type="ECO:0000256" key="6">
    <source>
        <dbReference type="ARBA" id="ARBA00022884"/>
    </source>
</evidence>
<dbReference type="InterPro" id="IPR038570">
    <property type="entry name" value="HicA_sf"/>
</dbReference>
<dbReference type="GO" id="GO:0004519">
    <property type="term" value="F:endonuclease activity"/>
    <property type="evidence" value="ECO:0007669"/>
    <property type="project" value="UniProtKB-KW"/>
</dbReference>
<keyword evidence="7" id="KW-0346">Stress response</keyword>
<dbReference type="EMBL" id="CZAI01000007">
    <property type="protein sequence ID" value="CUP81898.1"/>
    <property type="molecule type" value="Genomic_DNA"/>
</dbReference>